<feature type="transmembrane region" description="Helical" evidence="1">
    <location>
        <begin position="52"/>
        <end position="75"/>
    </location>
</feature>
<protein>
    <recommendedName>
        <fullName evidence="4">YufK family protein</fullName>
    </recommendedName>
</protein>
<comment type="caution">
    <text evidence="2">The sequence shown here is derived from an EMBL/GenBank/DDBJ whole genome shotgun (WGS) entry which is preliminary data.</text>
</comment>
<evidence type="ECO:0000313" key="3">
    <source>
        <dbReference type="Proteomes" id="UP000551878"/>
    </source>
</evidence>
<dbReference type="Proteomes" id="UP000551878">
    <property type="component" value="Unassembled WGS sequence"/>
</dbReference>
<name>A0A840QPK4_9BACI</name>
<accession>A0A840QPK4</accession>
<keyword evidence="1" id="KW-1133">Transmembrane helix</keyword>
<gene>
    <name evidence="2" type="ORF">HNQ41_001511</name>
</gene>
<keyword evidence="1" id="KW-0472">Membrane</keyword>
<proteinExistence type="predicted"/>
<evidence type="ECO:0008006" key="4">
    <source>
        <dbReference type="Google" id="ProtNLM"/>
    </source>
</evidence>
<dbReference type="Pfam" id="PF17328">
    <property type="entry name" value="DUF5366"/>
    <property type="match status" value="1"/>
</dbReference>
<dbReference type="EMBL" id="JACHHB010000005">
    <property type="protein sequence ID" value="MBB5173342.1"/>
    <property type="molecule type" value="Genomic_DNA"/>
</dbReference>
<dbReference type="InterPro" id="IPR035289">
    <property type="entry name" value="DUF5366"/>
</dbReference>
<dbReference type="RefSeq" id="WP_184663786.1">
    <property type="nucleotide sequence ID" value="NZ_JACHHB010000005.1"/>
</dbReference>
<organism evidence="2 3">
    <name type="scientific">Texcoconibacillus texcoconensis</name>
    <dbReference type="NCBI Taxonomy" id="1095777"/>
    <lineage>
        <taxon>Bacteria</taxon>
        <taxon>Bacillati</taxon>
        <taxon>Bacillota</taxon>
        <taxon>Bacilli</taxon>
        <taxon>Bacillales</taxon>
        <taxon>Bacillaceae</taxon>
        <taxon>Texcoconibacillus</taxon>
    </lineage>
</organism>
<evidence type="ECO:0000256" key="1">
    <source>
        <dbReference type="SAM" id="Phobius"/>
    </source>
</evidence>
<sequence>MQNTYLTSYFPLMSICLFSLSLAKYTEGIIVLWLEQVGMFAQLGDWFSEHQFLLMLLFILTLIYFMIFSALKLIANTINELTMLFFSKDRDGTGLSTVRSGAWIFLIGSLASIFVMFSFPLLMATLLLSSFIYFVFFVYKVSDSLSSAGLVGMIFFQLFFWFLFITSVFYALFTLYEGFLASLPLPPS</sequence>
<reference evidence="2 3" key="1">
    <citation type="submission" date="2020-08" db="EMBL/GenBank/DDBJ databases">
        <title>Genomic Encyclopedia of Type Strains, Phase IV (KMG-IV): sequencing the most valuable type-strain genomes for metagenomic binning, comparative biology and taxonomic classification.</title>
        <authorList>
            <person name="Goeker M."/>
        </authorList>
    </citation>
    <scope>NUCLEOTIDE SEQUENCE [LARGE SCALE GENOMIC DNA]</scope>
    <source>
        <strain evidence="2 3">DSM 24696</strain>
    </source>
</reference>
<evidence type="ECO:0000313" key="2">
    <source>
        <dbReference type="EMBL" id="MBB5173342.1"/>
    </source>
</evidence>
<feature type="transmembrane region" description="Helical" evidence="1">
    <location>
        <begin position="96"/>
        <end position="115"/>
    </location>
</feature>
<keyword evidence="3" id="KW-1185">Reference proteome</keyword>
<keyword evidence="1" id="KW-0812">Transmembrane</keyword>
<dbReference type="AlphaFoldDB" id="A0A840QPK4"/>
<feature type="transmembrane region" description="Helical" evidence="1">
    <location>
        <begin position="121"/>
        <end position="139"/>
    </location>
</feature>
<feature type="transmembrane region" description="Helical" evidence="1">
    <location>
        <begin position="151"/>
        <end position="173"/>
    </location>
</feature>